<keyword evidence="1" id="KW-1133">Transmembrane helix</keyword>
<keyword evidence="3" id="KW-1185">Reference proteome</keyword>
<name>A0ABU3NVI4_9FIRM</name>
<evidence type="ECO:0000313" key="2">
    <source>
        <dbReference type="EMBL" id="MDT8900836.1"/>
    </source>
</evidence>
<reference evidence="2 3" key="1">
    <citation type="submission" date="2023-07" db="EMBL/GenBank/DDBJ databases">
        <title>The novel representative of Negativicutes class, Anaeroselena agilis gen. nov. sp. nov.</title>
        <authorList>
            <person name="Prokofeva M.I."/>
            <person name="Elcheninov A.G."/>
            <person name="Klyukina A."/>
            <person name="Kublanov I.V."/>
            <person name="Frolov E.N."/>
            <person name="Podosokorskaya O.A."/>
        </authorList>
    </citation>
    <scope>NUCLEOTIDE SEQUENCE [LARGE SCALE GENOMIC DNA]</scope>
    <source>
        <strain evidence="2 3">4137-cl</strain>
    </source>
</reference>
<feature type="transmembrane region" description="Helical" evidence="1">
    <location>
        <begin position="5"/>
        <end position="24"/>
    </location>
</feature>
<gene>
    <name evidence="2" type="ORF">Q4T40_06240</name>
</gene>
<dbReference type="EMBL" id="JAUOZS010000001">
    <property type="protein sequence ID" value="MDT8900836.1"/>
    <property type="molecule type" value="Genomic_DNA"/>
</dbReference>
<feature type="transmembrane region" description="Helical" evidence="1">
    <location>
        <begin position="40"/>
        <end position="59"/>
    </location>
</feature>
<organism evidence="2 3">
    <name type="scientific">Anaeroselena agilis</name>
    <dbReference type="NCBI Taxonomy" id="3063788"/>
    <lineage>
        <taxon>Bacteria</taxon>
        <taxon>Bacillati</taxon>
        <taxon>Bacillota</taxon>
        <taxon>Negativicutes</taxon>
        <taxon>Acetonemataceae</taxon>
        <taxon>Anaeroselena</taxon>
    </lineage>
</organism>
<evidence type="ECO:0000256" key="1">
    <source>
        <dbReference type="SAM" id="Phobius"/>
    </source>
</evidence>
<keyword evidence="1" id="KW-0812">Transmembrane</keyword>
<proteinExistence type="predicted"/>
<comment type="caution">
    <text evidence="2">The sequence shown here is derived from an EMBL/GenBank/DDBJ whole genome shotgun (WGS) entry which is preliminary data.</text>
</comment>
<dbReference type="Proteomes" id="UP001254848">
    <property type="component" value="Unassembled WGS sequence"/>
</dbReference>
<feature type="transmembrane region" description="Helical" evidence="1">
    <location>
        <begin position="184"/>
        <end position="202"/>
    </location>
</feature>
<evidence type="ECO:0008006" key="4">
    <source>
        <dbReference type="Google" id="ProtNLM"/>
    </source>
</evidence>
<keyword evidence="1" id="KW-0472">Membrane</keyword>
<sequence>MLQSLWYQLCIIICVYWFGTEMIWNYEQVEPIVGLSKGEWFAGALGGFALIGGSAYWYVRRAGKGMVKETGLEKENGPVIPLACVEKIVWEGWGFPAMVLLADDKVKMHLQDKDFIKLAATRLNKWTIDDDEVTVASGEAGQDLQISYAPLGMYGNFFDIGKWLIVFLLMLKFSSEMFGGDTKLLFRASLICILPFCILLYYRRIKVSVEGDKVLLKRGKKEESFRFGDVAGIEKGLFQVKVTAKDGKVFFFPRGCILLPEIIEEFAGLAGR</sequence>
<evidence type="ECO:0000313" key="3">
    <source>
        <dbReference type="Proteomes" id="UP001254848"/>
    </source>
</evidence>
<accession>A0ABU3NVI4</accession>
<dbReference type="RefSeq" id="WP_413779369.1">
    <property type="nucleotide sequence ID" value="NZ_JAUOZS010000001.1"/>
</dbReference>
<protein>
    <recommendedName>
        <fullName evidence="4">DUF304 domain-containing protein</fullName>
    </recommendedName>
</protein>